<evidence type="ECO:0000313" key="8">
    <source>
        <dbReference type="Proteomes" id="UP000473325"/>
    </source>
</evidence>
<dbReference type="PANTHER" id="PTHR33307">
    <property type="entry name" value="ALPHA-RHAMNOSIDASE (EUROFUNG)"/>
    <property type="match status" value="1"/>
</dbReference>
<dbReference type="InterPro" id="IPR008902">
    <property type="entry name" value="Rhamnosid_concanavalin"/>
</dbReference>
<dbReference type="InterPro" id="IPR008928">
    <property type="entry name" value="6-hairpin_glycosidase_sf"/>
</dbReference>
<dbReference type="RefSeq" id="WP_160876527.1">
    <property type="nucleotide sequence ID" value="NZ_WUEK01000003.1"/>
</dbReference>
<name>A0A6L7EZD5_9ACTN</name>
<comment type="catalytic activity">
    <reaction evidence="1">
        <text>Hydrolysis of terminal non-reducing alpha-L-rhamnose residues in alpha-L-rhamnosides.</text>
        <dbReference type="EC" id="3.2.1.40"/>
    </reaction>
</comment>
<feature type="region of interest" description="Disordered" evidence="4">
    <location>
        <begin position="1083"/>
        <end position="1108"/>
    </location>
</feature>
<dbReference type="InterPro" id="IPR000421">
    <property type="entry name" value="FA58C"/>
</dbReference>
<keyword evidence="5" id="KW-0732">Signal</keyword>
<dbReference type="InterPro" id="IPR016007">
    <property type="entry name" value="Alpha_rhamnosid"/>
</dbReference>
<dbReference type="InterPro" id="IPR008979">
    <property type="entry name" value="Galactose-bd-like_sf"/>
</dbReference>
<evidence type="ECO:0000256" key="1">
    <source>
        <dbReference type="ARBA" id="ARBA00001445"/>
    </source>
</evidence>
<dbReference type="Pfam" id="PF05592">
    <property type="entry name" value="Bac_rhamnosid"/>
    <property type="match status" value="1"/>
</dbReference>
<dbReference type="EMBL" id="WUEK01000003">
    <property type="protein sequence ID" value="MXG89301.1"/>
    <property type="molecule type" value="Genomic_DNA"/>
</dbReference>
<dbReference type="Gene3D" id="1.50.10.10">
    <property type="match status" value="1"/>
</dbReference>
<proteinExistence type="predicted"/>
<dbReference type="Proteomes" id="UP000473325">
    <property type="component" value="Unassembled WGS sequence"/>
</dbReference>
<evidence type="ECO:0000313" key="7">
    <source>
        <dbReference type="EMBL" id="MXG89301.1"/>
    </source>
</evidence>
<accession>A0A6L7EZD5</accession>
<dbReference type="InterPro" id="IPR013783">
    <property type="entry name" value="Ig-like_fold"/>
</dbReference>
<dbReference type="Pfam" id="PF08531">
    <property type="entry name" value="Bac_rhamnosid_N"/>
    <property type="match status" value="1"/>
</dbReference>
<feature type="chain" id="PRO_5027041109" description="alpha-L-rhamnosidase" evidence="5">
    <location>
        <begin position="34"/>
        <end position="1292"/>
    </location>
</feature>
<evidence type="ECO:0000256" key="4">
    <source>
        <dbReference type="SAM" id="MobiDB-lite"/>
    </source>
</evidence>
<evidence type="ECO:0000259" key="6">
    <source>
        <dbReference type="PROSITE" id="PS50022"/>
    </source>
</evidence>
<evidence type="ECO:0000256" key="3">
    <source>
        <dbReference type="ARBA" id="ARBA00022801"/>
    </source>
</evidence>
<dbReference type="InterPro" id="IPR035396">
    <property type="entry name" value="Bac_rhamnosid6H"/>
</dbReference>
<dbReference type="Gene3D" id="2.60.420.10">
    <property type="entry name" value="Maltose phosphorylase, domain 3"/>
    <property type="match status" value="1"/>
</dbReference>
<keyword evidence="8" id="KW-1185">Reference proteome</keyword>
<protein>
    <recommendedName>
        <fullName evidence="2">alpha-L-rhamnosidase</fullName>
        <ecNumber evidence="2">3.2.1.40</ecNumber>
    </recommendedName>
</protein>
<dbReference type="EC" id="3.2.1.40" evidence="2"/>
<reference evidence="7 8" key="1">
    <citation type="submission" date="2019-12" db="EMBL/GenBank/DDBJ databases">
        <authorList>
            <person name="Kun Z."/>
        </authorList>
    </citation>
    <scope>NUCLEOTIDE SEQUENCE [LARGE SCALE GENOMIC DNA]</scope>
    <source>
        <strain evidence="7 8">YIM 123512</strain>
    </source>
</reference>
<evidence type="ECO:0000256" key="2">
    <source>
        <dbReference type="ARBA" id="ARBA00012652"/>
    </source>
</evidence>
<sequence length="1292" mass="136114">MRRTARAATAILTPLLMTSAALSLQAGSTPATAAPAGAVQLSLRTDDMVDPLGTGNATPAFSWKISDTAATGLSQTGYELRVASSAATLAQGAGDLWQTSGTGAAQRVTYAGRALTSREKVFWQVRVTLSNGTTSAWSDPATVELGLLAQSDWTGDWITDPAWQSTTNPVTVSVPTTTARYVRLDVSKMGLPVTENNKTEYFVQLAELTVSRSGGDNLAKGATVTASSDLGNYGWKTSYLTDGVLDTNDGGARGWTTWGPQTSNTGGAPHWVTVDLGASKTFDQVTLYPRTDTQSADGRTPSFPADYTLKAGDSTSSLSQIKAVTGQVAPPVPVKPQALPVLARDFQLDTTKTVASARLYAAGVGIFVPSLNGRSVTDNVLEPGYTDYDERVEYSVYDVKDELNAGANALGIELGTGLAWAQSEKGRYAKITSLITPPRALAQLEVRYTDGTVQRVVTDDSWRTEQGATTMAQWYGGEDYDARRAIPGWNEPGTDRSSWDQAAEVATPATGPELIARDAPALKVVDTMEAAAPTTPATGVQVYDLGTNVAGWPELTIDAPKGTSVQIWIGELLSNGRVSQNWATTGTPIYDTFTSDGTPQTWHPKFVYHGMQYLEVRGVTSDVKISGVKARVIRADNDQVGSLDTSDPMIDAVHRLVDRAVQGNMYSVLTDCPDREKLGWMEQNHLVFGTIMRNYDVAAYARSVVQKIADAQLPNGMVPDTAPEYAIFGGGFRDDPNWGSAIVLMPWAMYENYGDIQTLQRFWPTMVKYVDYLDTRASGDLVNYPEGLGDWAEQLSGSARTPINLVANFGYYRAVDGMAKTAAALGKTDAAAAYAAQAQRIRAAFTQAYYNPSTQTVGNGSQASGVLALDIGAVPEAGRQAVFNKVIADIQAKNTHLSVGEIALPSVYRVLSAYGRDDLVHTLTVQTTKPSFGFFVQNGATSLPEYWDDTNGSRNHFMLGAIDEWFSMHLVGIDQAPGSIAFEQLTFTPSVVGGMTHAEGGYETPYGHVESSWQKAADGKLTMQVEVPVGSTAVVNVPLAAGVDAAFVPAYPTGATYTGRSTLPNGTYATFRVGSGSWTFGPGAAPVAPPTTDPGTGTDTGTGTGTGAGDVAAPVATAAPTVSGTPLVGEVLSATTGTWTSGSTTGYAYQWLADGQPLPGATGASLTLPAAAAGTQVSVRVTATAAGRSATSDSSAVQVLAPASLKARAGGTSATGVRLTVKLKAAAPVAVDGTVVVKVAGKRYKVKMRGIRKDAVRLTVRLAPGRHKVKLSYSGSDAVAATTEVVKVTVRR</sequence>
<organism evidence="7 8">
    <name type="scientific">Nocardioides flavescens</name>
    <dbReference type="NCBI Taxonomy" id="2691959"/>
    <lineage>
        <taxon>Bacteria</taxon>
        <taxon>Bacillati</taxon>
        <taxon>Actinomycetota</taxon>
        <taxon>Actinomycetes</taxon>
        <taxon>Propionibacteriales</taxon>
        <taxon>Nocardioidaceae</taxon>
        <taxon>Nocardioides</taxon>
    </lineage>
</organism>
<feature type="domain" description="F5/8 type C" evidence="6">
    <location>
        <begin position="205"/>
        <end position="314"/>
    </location>
</feature>
<dbReference type="InterPro" id="IPR035398">
    <property type="entry name" value="Bac_rhamnosid_C"/>
</dbReference>
<dbReference type="InterPro" id="IPR012341">
    <property type="entry name" value="6hp_glycosidase-like_sf"/>
</dbReference>
<dbReference type="SUPFAM" id="SSF48208">
    <property type="entry name" value="Six-hairpin glycosidases"/>
    <property type="match status" value="1"/>
</dbReference>
<dbReference type="Pfam" id="PF22633">
    <property type="entry name" value="F5_F8_type_C_2"/>
    <property type="match status" value="1"/>
</dbReference>
<keyword evidence="3 7" id="KW-0378">Hydrolase</keyword>
<dbReference type="Pfam" id="PF17390">
    <property type="entry name" value="Bac_rhamnosid_C"/>
    <property type="match status" value="1"/>
</dbReference>
<evidence type="ECO:0000256" key="5">
    <source>
        <dbReference type="SAM" id="SignalP"/>
    </source>
</evidence>
<dbReference type="PANTHER" id="PTHR33307:SF11">
    <property type="entry name" value="ALPHA-L-RHAMNOSIDASE"/>
    <property type="match status" value="1"/>
</dbReference>
<dbReference type="Gene3D" id="2.60.40.2700">
    <property type="match status" value="1"/>
</dbReference>
<dbReference type="Pfam" id="PF17389">
    <property type="entry name" value="Bac_rhamnosid6H"/>
    <property type="match status" value="1"/>
</dbReference>
<feature type="compositionally biased region" description="Gly residues" evidence="4">
    <location>
        <begin position="1098"/>
        <end position="1108"/>
    </location>
</feature>
<dbReference type="SUPFAM" id="SSF49785">
    <property type="entry name" value="Galactose-binding domain-like"/>
    <property type="match status" value="1"/>
</dbReference>
<comment type="caution">
    <text evidence="7">The sequence shown here is derived from an EMBL/GenBank/DDBJ whole genome shotgun (WGS) entry which is preliminary data.</text>
</comment>
<dbReference type="PROSITE" id="PS50022">
    <property type="entry name" value="FA58C_3"/>
    <property type="match status" value="1"/>
</dbReference>
<dbReference type="Gene3D" id="2.60.40.10">
    <property type="entry name" value="Immunoglobulins"/>
    <property type="match status" value="1"/>
</dbReference>
<feature type="signal peptide" evidence="5">
    <location>
        <begin position="1"/>
        <end position="33"/>
    </location>
</feature>
<dbReference type="Gene3D" id="2.60.120.260">
    <property type="entry name" value="Galactose-binding domain-like"/>
    <property type="match status" value="2"/>
</dbReference>
<dbReference type="GO" id="GO:0005975">
    <property type="term" value="P:carbohydrate metabolic process"/>
    <property type="evidence" value="ECO:0007669"/>
    <property type="project" value="InterPro"/>
</dbReference>
<gene>
    <name evidence="7" type="ORF">GRQ65_07035</name>
</gene>
<dbReference type="GO" id="GO:0030596">
    <property type="term" value="F:alpha-L-rhamnosidase activity"/>
    <property type="evidence" value="ECO:0007669"/>
    <property type="project" value="UniProtKB-EC"/>
</dbReference>
<dbReference type="Pfam" id="PF25788">
    <property type="entry name" value="Ig_Rha78A_N"/>
    <property type="match status" value="1"/>
</dbReference>
<dbReference type="InterPro" id="IPR013737">
    <property type="entry name" value="Bac_rhamnosid_N"/>
</dbReference>